<evidence type="ECO:0000256" key="1">
    <source>
        <dbReference type="SAM" id="SignalP"/>
    </source>
</evidence>
<feature type="signal peptide" evidence="1">
    <location>
        <begin position="1"/>
        <end position="22"/>
    </location>
</feature>
<comment type="caution">
    <text evidence="2">The sequence shown here is derived from an EMBL/GenBank/DDBJ whole genome shotgun (WGS) entry which is preliminary data.</text>
</comment>
<dbReference type="Proteomes" id="UP000052008">
    <property type="component" value="Unassembled WGS sequence"/>
</dbReference>
<evidence type="ECO:0000313" key="2">
    <source>
        <dbReference type="EMBL" id="KPJ51820.1"/>
    </source>
</evidence>
<proteinExistence type="predicted"/>
<sequence length="652" mass="70937">MNGWHAVPAIVVSVLCVWSLHAAEVVPTDIQQPGTQPGEVANLQTPDKCDNCHGGYDPAIEPAFNWRGNMMANASRDPIFWATMAIGEQDFDGAGDLCLRCHTTGGWLGGRSTPTDGSNLHGHDADGVECDFCHKMTNPDESEHLGVQNPPFVANNGGTPPVGYYGSGMYVVWDGNEKLGPYSDAAANHSTLQSQFHRSVDFCGTCHDVSNPAVGDLAPNNGAQVPLEPGTYSGVPGAPVEEKAAFNNFPYQYGIVERTFSEYKAGLLSQTLVSDYLSLPSELQDGAIATAYEAALVAGTGGNYEDGAPRYFSCQTCHLLPVTGEGCNKNPPVRRDLPLHDMTGGNYWMPDAIQYLDSQGMLRLGGGLNSVQTAALDAGKTRAMVQLDQAASLSVEGNTVSVVNLTGHKLISGYPEGRRMWLNVKWYDTNNVLLREDGEYGPIGVWMSGVEVESILDLEDPNTEIYEAHYAMTQEWANQLLALGYLPDLPLSFDRYTGAVDYTLAELAAQAPGTYHETFHFVLNNYVAKDNRIPPYGMSYDEARIRNCLPVPEDQYGDPGPGGAYNYWDDFTLDPPPAAHHATIDLLYQPTSWEYIQFLYLANDRSIAFLADEGDYMLEGWLHTGMAYPYVMASATWGAGAQPLPAPIPNIE</sequence>
<dbReference type="EMBL" id="LIZS01000095">
    <property type="protein sequence ID" value="KPJ51820.1"/>
    <property type="molecule type" value="Genomic_DNA"/>
</dbReference>
<dbReference type="AlphaFoldDB" id="A0A0S7WQD0"/>
<accession>A0A0S7WQD0</accession>
<protein>
    <submittedName>
        <fullName evidence="2">Uncharacterized protein</fullName>
    </submittedName>
</protein>
<gene>
    <name evidence="2" type="ORF">AMJ39_09225</name>
</gene>
<feature type="chain" id="PRO_5006639569" evidence="1">
    <location>
        <begin position="23"/>
        <end position="652"/>
    </location>
</feature>
<name>A0A0S7WQD0_UNCT6</name>
<dbReference type="InterPro" id="IPR036280">
    <property type="entry name" value="Multihaem_cyt_sf"/>
</dbReference>
<organism evidence="2 3">
    <name type="scientific">candidate division TA06 bacterium DG_24</name>
    <dbReference type="NCBI Taxonomy" id="1703770"/>
    <lineage>
        <taxon>Bacteria</taxon>
        <taxon>Bacteria division TA06</taxon>
    </lineage>
</organism>
<evidence type="ECO:0000313" key="3">
    <source>
        <dbReference type="Proteomes" id="UP000052008"/>
    </source>
</evidence>
<dbReference type="STRING" id="1703770.AMJ39_09225"/>
<dbReference type="SUPFAM" id="SSF48695">
    <property type="entry name" value="Multiheme cytochromes"/>
    <property type="match status" value="1"/>
</dbReference>
<keyword evidence="1" id="KW-0732">Signal</keyword>
<dbReference type="Gene3D" id="1.10.1130.10">
    <property type="entry name" value="Flavocytochrome C3, Chain A"/>
    <property type="match status" value="1"/>
</dbReference>
<reference evidence="2 3" key="1">
    <citation type="journal article" date="2015" name="Microbiome">
        <title>Genomic resolution of linkages in carbon, nitrogen, and sulfur cycling among widespread estuary sediment bacteria.</title>
        <authorList>
            <person name="Baker B.J."/>
            <person name="Lazar C.S."/>
            <person name="Teske A.P."/>
            <person name="Dick G.J."/>
        </authorList>
    </citation>
    <scope>NUCLEOTIDE SEQUENCE [LARGE SCALE GENOMIC DNA]</scope>
    <source>
        <strain evidence="2">DG_24</strain>
    </source>
</reference>
<dbReference type="PATRIC" id="fig|1703770.3.peg.1162"/>